<feature type="region of interest" description="Disordered" evidence="1">
    <location>
        <begin position="1"/>
        <end position="25"/>
    </location>
</feature>
<evidence type="ECO:0000313" key="2">
    <source>
        <dbReference type="EMBL" id="KAI9178423.1"/>
    </source>
</evidence>
<evidence type="ECO:0000256" key="1">
    <source>
        <dbReference type="SAM" id="MobiDB-lite"/>
    </source>
</evidence>
<dbReference type="Proteomes" id="UP001064489">
    <property type="component" value="Chromosome 5"/>
</dbReference>
<dbReference type="AlphaFoldDB" id="A0AAD5NT39"/>
<keyword evidence="3" id="KW-1185">Reference proteome</keyword>
<organism evidence="2 3">
    <name type="scientific">Acer negundo</name>
    <name type="common">Box elder</name>
    <dbReference type="NCBI Taxonomy" id="4023"/>
    <lineage>
        <taxon>Eukaryota</taxon>
        <taxon>Viridiplantae</taxon>
        <taxon>Streptophyta</taxon>
        <taxon>Embryophyta</taxon>
        <taxon>Tracheophyta</taxon>
        <taxon>Spermatophyta</taxon>
        <taxon>Magnoliopsida</taxon>
        <taxon>eudicotyledons</taxon>
        <taxon>Gunneridae</taxon>
        <taxon>Pentapetalae</taxon>
        <taxon>rosids</taxon>
        <taxon>malvids</taxon>
        <taxon>Sapindales</taxon>
        <taxon>Sapindaceae</taxon>
        <taxon>Hippocastanoideae</taxon>
        <taxon>Acereae</taxon>
        <taxon>Acer</taxon>
    </lineage>
</organism>
<gene>
    <name evidence="2" type="ORF">LWI28_026313</name>
</gene>
<proteinExistence type="predicted"/>
<protein>
    <submittedName>
        <fullName evidence="2">Uncharacterized protein</fullName>
    </submittedName>
</protein>
<evidence type="ECO:0000313" key="3">
    <source>
        <dbReference type="Proteomes" id="UP001064489"/>
    </source>
</evidence>
<sequence length="188" mass="20839">MKKISPRCLLKPQEGSEFGSKQQARRKRLFTGNLNSLTSKAHESVTLDDNTEAEWTTGVASVISDSFPKNNLKMKVHEGEAFVFESVKEVGQAEIGSKERKEESKIGPKMDMNHCGSEDGFIRGKGEVIGSVSLKDGCGPLVLIPNNEIKEVSKVVEPSKWRRIGKGFRDGELEQDFGEKLEKRISSV</sequence>
<reference evidence="2" key="1">
    <citation type="journal article" date="2022" name="Plant J.">
        <title>Strategies of tolerance reflected in two North American maple genomes.</title>
        <authorList>
            <person name="McEvoy S.L."/>
            <person name="Sezen U.U."/>
            <person name="Trouern-Trend A."/>
            <person name="McMahon S.M."/>
            <person name="Schaberg P.G."/>
            <person name="Yang J."/>
            <person name="Wegrzyn J.L."/>
            <person name="Swenson N.G."/>
        </authorList>
    </citation>
    <scope>NUCLEOTIDE SEQUENCE</scope>
    <source>
        <strain evidence="2">91603</strain>
    </source>
</reference>
<name>A0AAD5NT39_ACENE</name>
<dbReference type="EMBL" id="JAJSOW010000102">
    <property type="protein sequence ID" value="KAI9178423.1"/>
    <property type="molecule type" value="Genomic_DNA"/>
</dbReference>
<comment type="caution">
    <text evidence="2">The sequence shown here is derived from an EMBL/GenBank/DDBJ whole genome shotgun (WGS) entry which is preliminary data.</text>
</comment>
<reference evidence="2" key="2">
    <citation type="submission" date="2023-02" db="EMBL/GenBank/DDBJ databases">
        <authorList>
            <person name="Swenson N.G."/>
            <person name="Wegrzyn J.L."/>
            <person name="Mcevoy S.L."/>
        </authorList>
    </citation>
    <scope>NUCLEOTIDE SEQUENCE</scope>
    <source>
        <strain evidence="2">91603</strain>
        <tissue evidence="2">Leaf</tissue>
    </source>
</reference>
<accession>A0AAD5NT39</accession>